<evidence type="ECO:0000313" key="3">
    <source>
        <dbReference type="Proteomes" id="UP000735302"/>
    </source>
</evidence>
<feature type="signal peptide" evidence="1">
    <location>
        <begin position="1"/>
        <end position="17"/>
    </location>
</feature>
<sequence>MKYVAIFFVALFAVAITDKSEKKRCELDGEVLLDGTPVDCSTLYNSKTDNSTGMVYCCKDDDRTPAFKTKQIDDGTEMFVCACKKD</sequence>
<evidence type="ECO:0000256" key="1">
    <source>
        <dbReference type="SAM" id="SignalP"/>
    </source>
</evidence>
<organism evidence="2 3">
    <name type="scientific">Plakobranchus ocellatus</name>
    <dbReference type="NCBI Taxonomy" id="259542"/>
    <lineage>
        <taxon>Eukaryota</taxon>
        <taxon>Metazoa</taxon>
        <taxon>Spiralia</taxon>
        <taxon>Lophotrochozoa</taxon>
        <taxon>Mollusca</taxon>
        <taxon>Gastropoda</taxon>
        <taxon>Heterobranchia</taxon>
        <taxon>Euthyneura</taxon>
        <taxon>Panpulmonata</taxon>
        <taxon>Sacoglossa</taxon>
        <taxon>Placobranchoidea</taxon>
        <taxon>Plakobranchidae</taxon>
        <taxon>Plakobranchus</taxon>
    </lineage>
</organism>
<name>A0AAV3XWB2_9GAST</name>
<proteinExistence type="predicted"/>
<reference evidence="2 3" key="1">
    <citation type="journal article" date="2021" name="Elife">
        <title>Chloroplast acquisition without the gene transfer in kleptoplastic sea slugs, Plakobranchus ocellatus.</title>
        <authorList>
            <person name="Maeda T."/>
            <person name="Takahashi S."/>
            <person name="Yoshida T."/>
            <person name="Shimamura S."/>
            <person name="Takaki Y."/>
            <person name="Nagai Y."/>
            <person name="Toyoda A."/>
            <person name="Suzuki Y."/>
            <person name="Arimoto A."/>
            <person name="Ishii H."/>
            <person name="Satoh N."/>
            <person name="Nishiyama T."/>
            <person name="Hasebe M."/>
            <person name="Maruyama T."/>
            <person name="Minagawa J."/>
            <person name="Obokata J."/>
            <person name="Shigenobu S."/>
        </authorList>
    </citation>
    <scope>NUCLEOTIDE SEQUENCE [LARGE SCALE GENOMIC DNA]</scope>
</reference>
<protein>
    <recommendedName>
        <fullName evidence="4">Plethodontid modulating factor</fullName>
    </recommendedName>
</protein>
<accession>A0AAV3XWB2</accession>
<dbReference type="EMBL" id="BLXT01000090">
    <property type="protein sequence ID" value="GFN74426.1"/>
    <property type="molecule type" value="Genomic_DNA"/>
</dbReference>
<keyword evidence="3" id="KW-1185">Reference proteome</keyword>
<keyword evidence="1" id="KW-0732">Signal</keyword>
<evidence type="ECO:0008006" key="4">
    <source>
        <dbReference type="Google" id="ProtNLM"/>
    </source>
</evidence>
<gene>
    <name evidence="2" type="ORF">PoB_000093200</name>
</gene>
<dbReference type="AlphaFoldDB" id="A0AAV3XWB2"/>
<evidence type="ECO:0000313" key="2">
    <source>
        <dbReference type="EMBL" id="GFN74426.1"/>
    </source>
</evidence>
<feature type="chain" id="PRO_5043966016" description="Plethodontid modulating factor" evidence="1">
    <location>
        <begin position="18"/>
        <end position="86"/>
    </location>
</feature>
<comment type="caution">
    <text evidence="2">The sequence shown here is derived from an EMBL/GenBank/DDBJ whole genome shotgun (WGS) entry which is preliminary data.</text>
</comment>
<dbReference type="Proteomes" id="UP000735302">
    <property type="component" value="Unassembled WGS sequence"/>
</dbReference>